<evidence type="ECO:0000313" key="1">
    <source>
        <dbReference type="EMBL" id="MDD0990756.1"/>
    </source>
</evidence>
<dbReference type="RefSeq" id="WP_273913985.1">
    <property type="nucleotide sequence ID" value="NZ_JAMDGX010000125.1"/>
</dbReference>
<accession>A0ABT5NRG9</accession>
<reference evidence="1 2" key="1">
    <citation type="submission" date="2022-05" db="EMBL/GenBank/DDBJ databases">
        <title>Novel Pseudomonas spp. Isolated from a Rainbow Trout Aquaculture Facility.</title>
        <authorList>
            <person name="Testerman T."/>
            <person name="Graf J."/>
        </authorList>
    </citation>
    <scope>NUCLEOTIDE SEQUENCE [LARGE SCALE GENOMIC DNA]</scope>
    <source>
        <strain evidence="1 2">ID681</strain>
    </source>
</reference>
<organism evidence="1 2">
    <name type="scientific">Pseudomonas fontis</name>
    <dbReference type="NCBI Taxonomy" id="2942633"/>
    <lineage>
        <taxon>Bacteria</taxon>
        <taxon>Pseudomonadati</taxon>
        <taxon>Pseudomonadota</taxon>
        <taxon>Gammaproteobacteria</taxon>
        <taxon>Pseudomonadales</taxon>
        <taxon>Pseudomonadaceae</taxon>
        <taxon>Pseudomonas</taxon>
    </lineage>
</organism>
<proteinExistence type="predicted"/>
<dbReference type="EMBL" id="JAMDGY010000023">
    <property type="protein sequence ID" value="MDD0990756.1"/>
    <property type="molecule type" value="Genomic_DNA"/>
</dbReference>
<evidence type="ECO:0000313" key="2">
    <source>
        <dbReference type="Proteomes" id="UP001148203"/>
    </source>
</evidence>
<keyword evidence="2" id="KW-1185">Reference proteome</keyword>
<comment type="caution">
    <text evidence="1">The sequence shown here is derived from an EMBL/GenBank/DDBJ whole genome shotgun (WGS) entry which is preliminary data.</text>
</comment>
<dbReference type="Proteomes" id="UP001148203">
    <property type="component" value="Unassembled WGS sequence"/>
</dbReference>
<name>A0ABT5NRG9_9PSED</name>
<sequence length="189" mass="19256">MTKQTINLGVAPNGAGGDDRRSAWLKAVANFDELYAQLGGNILPAALPVAKGGTGGTTPALARTSLGLGSAATATVGIADGNVLAKGAFGLGGSSRYVTTNPDSSPLGGGFHYYGDQTGGASAANNRFGIRFGFGTGLSQGFELLNDPWTTRYYLRSSSSNPGAPWYTPVEIYTTGNTTRAADGTLKAI</sequence>
<gene>
    <name evidence="1" type="ORF">M5G11_09425</name>
</gene>
<protein>
    <submittedName>
        <fullName evidence="1">Uncharacterized protein</fullName>
    </submittedName>
</protein>